<dbReference type="OrthoDB" id="9806546at2"/>
<dbReference type="GO" id="GO:0070402">
    <property type="term" value="F:NADPH binding"/>
    <property type="evidence" value="ECO:0007669"/>
    <property type="project" value="InterPro"/>
</dbReference>
<feature type="binding site" evidence="9">
    <location>
        <position position="36"/>
    </location>
    <ligand>
        <name>NADPH</name>
        <dbReference type="ChEBI" id="CHEBI:57783"/>
    </ligand>
</feature>
<dbReference type="InterPro" id="IPR026877">
    <property type="entry name" value="DXPR_C"/>
</dbReference>
<comment type="catalytic activity">
    <reaction evidence="8">
        <text>2-C-methyl-D-erythritol 4-phosphate + NADP(+) = 1-deoxy-D-xylulose 5-phosphate + NADPH + H(+)</text>
        <dbReference type="Rhea" id="RHEA:13717"/>
        <dbReference type="ChEBI" id="CHEBI:15378"/>
        <dbReference type="ChEBI" id="CHEBI:57783"/>
        <dbReference type="ChEBI" id="CHEBI:57792"/>
        <dbReference type="ChEBI" id="CHEBI:58262"/>
        <dbReference type="ChEBI" id="CHEBI:58349"/>
        <dbReference type="EC" id="1.1.1.267"/>
    </reaction>
    <physiologicalReaction direction="right-to-left" evidence="8">
        <dbReference type="Rhea" id="RHEA:13719"/>
    </physiologicalReaction>
</comment>
<dbReference type="GO" id="GO:0030145">
    <property type="term" value="F:manganese ion binding"/>
    <property type="evidence" value="ECO:0007669"/>
    <property type="project" value="TreeGrafter"/>
</dbReference>
<feature type="binding site" evidence="9">
    <location>
        <position position="210"/>
    </location>
    <ligand>
        <name>1-deoxy-D-xylulose 5-phosphate</name>
        <dbReference type="ChEBI" id="CHEBI:57792"/>
    </ligand>
</feature>
<feature type="binding site" evidence="9">
    <location>
        <position position="198"/>
    </location>
    <ligand>
        <name>NADPH</name>
        <dbReference type="ChEBI" id="CHEBI:57783"/>
    </ligand>
</feature>
<keyword evidence="3 9" id="KW-0479">Metal-binding</keyword>
<dbReference type="eggNOG" id="COG0743">
    <property type="taxonomic scope" value="Bacteria"/>
</dbReference>
<evidence type="ECO:0000259" key="11">
    <source>
        <dbReference type="Pfam" id="PF08436"/>
    </source>
</evidence>
<dbReference type="PANTHER" id="PTHR30525">
    <property type="entry name" value="1-DEOXY-D-XYLULOSE 5-PHOSPHATE REDUCTOISOMERASE"/>
    <property type="match status" value="1"/>
</dbReference>
<evidence type="ECO:0000313" key="14">
    <source>
        <dbReference type="Proteomes" id="UP000019265"/>
    </source>
</evidence>
<feature type="binding site" evidence="9">
    <location>
        <position position="120"/>
    </location>
    <ligand>
        <name>NADPH</name>
        <dbReference type="ChEBI" id="CHEBI:57783"/>
    </ligand>
</feature>
<feature type="binding site" evidence="9">
    <location>
        <position position="169"/>
    </location>
    <ligand>
        <name>1-deoxy-D-xylulose 5-phosphate</name>
        <dbReference type="ChEBI" id="CHEBI:57792"/>
    </ligand>
</feature>
<feature type="binding site" evidence="9">
    <location>
        <position position="119"/>
    </location>
    <ligand>
        <name>1-deoxy-D-xylulose 5-phosphate</name>
        <dbReference type="ChEBI" id="CHEBI:57792"/>
    </ligand>
</feature>
<keyword evidence="9" id="KW-0460">Magnesium</keyword>
<accession>W6AA92</accession>
<feature type="domain" description="1-deoxy-D-xylulose 5-phosphate reductoisomerase N-terminal" evidence="10">
    <location>
        <begin position="4"/>
        <end position="126"/>
    </location>
</feature>
<feature type="binding site" evidence="9">
    <location>
        <position position="145"/>
    </location>
    <ligand>
        <name>Mn(2+)</name>
        <dbReference type="ChEBI" id="CHEBI:29035"/>
    </ligand>
</feature>
<dbReference type="Pfam" id="PF08436">
    <property type="entry name" value="DXP_redisom_C"/>
    <property type="match status" value="1"/>
</dbReference>
<evidence type="ECO:0000259" key="12">
    <source>
        <dbReference type="Pfam" id="PF13288"/>
    </source>
</evidence>
<comment type="similarity">
    <text evidence="2 9">Belongs to the DXR family.</text>
</comment>
<dbReference type="SUPFAM" id="SSF69055">
    <property type="entry name" value="1-deoxy-D-xylulose-5-phosphate reductoisomerase, C-terminal domain"/>
    <property type="match status" value="1"/>
</dbReference>
<dbReference type="EMBL" id="CP006934">
    <property type="protein sequence ID" value="AHI53982.1"/>
    <property type="molecule type" value="Genomic_DNA"/>
</dbReference>
<comment type="caution">
    <text evidence="9">Lacks conserved residue(s) required for the propagation of feature annotation.</text>
</comment>
<evidence type="ECO:0000256" key="4">
    <source>
        <dbReference type="ARBA" id="ARBA00022857"/>
    </source>
</evidence>
<dbReference type="GO" id="GO:0016853">
    <property type="term" value="F:isomerase activity"/>
    <property type="evidence" value="ECO:0007669"/>
    <property type="project" value="UniProtKB-KW"/>
</dbReference>
<feature type="binding site" evidence="9">
    <location>
        <position position="11"/>
    </location>
    <ligand>
        <name>NADPH</name>
        <dbReference type="ChEBI" id="CHEBI:57783"/>
    </ligand>
</feature>
<reference evidence="13 14" key="1">
    <citation type="journal article" date="2014" name="Genome Biol. Evol.">
        <title>Molecular evolution of the substrate utilization strategies and putative virulence factors in mosquito-associated Spiroplasma species.</title>
        <authorList>
            <person name="Chang T.H."/>
            <person name="Lo W.S."/>
            <person name="Ku C."/>
            <person name="Chen L.L."/>
            <person name="Kuo C.H."/>
        </authorList>
    </citation>
    <scope>NUCLEOTIDE SEQUENCE [LARGE SCALE GENOMIC DNA]</scope>
    <source>
        <strain evidence="13">Ar-1343</strain>
    </source>
</reference>
<feature type="binding site" evidence="9">
    <location>
        <position position="214"/>
    </location>
    <ligand>
        <name>1-deoxy-D-xylulose 5-phosphate</name>
        <dbReference type="ChEBI" id="CHEBI:57792"/>
    </ligand>
</feature>
<feature type="binding site" evidence="9">
    <location>
        <position position="13"/>
    </location>
    <ligand>
        <name>NADPH</name>
        <dbReference type="ChEBI" id="CHEBI:57783"/>
    </ligand>
</feature>
<dbReference type="HOGENOM" id="CLU_035714_0_0_14"/>
<proteinExistence type="inferred from homology"/>
<dbReference type="SUPFAM" id="SSF51735">
    <property type="entry name" value="NAD(P)-binding Rossmann-fold domains"/>
    <property type="match status" value="1"/>
</dbReference>
<evidence type="ECO:0000256" key="7">
    <source>
        <dbReference type="ARBA" id="ARBA00023229"/>
    </source>
</evidence>
<feature type="binding site" evidence="9">
    <location>
        <position position="118"/>
    </location>
    <ligand>
        <name>NADPH</name>
        <dbReference type="ChEBI" id="CHEBI:57783"/>
    </ligand>
</feature>
<name>W6AA92_9MOLU</name>
<evidence type="ECO:0000256" key="3">
    <source>
        <dbReference type="ARBA" id="ARBA00022723"/>
    </source>
</evidence>
<keyword evidence="5 9" id="KW-0560">Oxidoreductase</keyword>
<feature type="binding site" evidence="9">
    <location>
        <position position="37"/>
    </location>
    <ligand>
        <name>NADPH</name>
        <dbReference type="ChEBI" id="CHEBI:57783"/>
    </ligand>
</feature>
<dbReference type="Pfam" id="PF02670">
    <property type="entry name" value="DXP_reductoisom"/>
    <property type="match status" value="1"/>
</dbReference>
<keyword evidence="4 9" id="KW-0521">NADP</keyword>
<sequence length="377" mass="42682">MKKVILFGATGNIGQQALELLSNNSDFQLVGVSAGKNVEQLTKILDAFPSIQVVYLSQKNQLLEKRFFNIKFYYENDIVKLLDFMSPNNIVINALSGFFGLQATIAAVCHLQTILLANKESLVCGGNLVAKLLQENPQSQIIPIDSEHAAIFQCLDSNNAFRNLYLTASGGSLRDLSLEETEFVTKERVLNHPSWNMGEKITVDSATMMNKAFEIIEAHHLFKTKAIQVLLHPQSIIHSMVEFHDFSIKAQLSIPDMRQVINFGLYYPKILTNNLLQPIDFTKLVQLNLQTIDADRFVPIRWAFQCLDSFNSKAIALNAANEVAVEAFLKGVISFREITKIVGIIFNEAEDYEIIDYDCIYNFDLEIRKKTRQLTRH</sequence>
<dbReference type="UniPathway" id="UPA00056">
    <property type="reaction ID" value="UER00092"/>
</dbReference>
<dbReference type="GO" id="GO:0051484">
    <property type="term" value="P:isopentenyl diphosphate biosynthetic process, methylerythritol 4-phosphate pathway involved in terpenoid biosynthetic process"/>
    <property type="evidence" value="ECO:0007669"/>
    <property type="project" value="TreeGrafter"/>
</dbReference>
<dbReference type="HAMAP" id="MF_00183">
    <property type="entry name" value="DXP_reductoisom"/>
    <property type="match status" value="1"/>
</dbReference>
<feature type="binding site" evidence="9">
    <location>
        <position position="214"/>
    </location>
    <ligand>
        <name>Mn(2+)</name>
        <dbReference type="ChEBI" id="CHEBI:29035"/>
    </ligand>
</feature>
<dbReference type="Gene3D" id="1.10.1740.10">
    <property type="match status" value="1"/>
</dbReference>
<evidence type="ECO:0000259" key="10">
    <source>
        <dbReference type="Pfam" id="PF02670"/>
    </source>
</evidence>
<feature type="domain" description="1-deoxy-D-xylulose 5-phosphate reductoisomerase C-terminal" evidence="11">
    <location>
        <begin position="141"/>
        <end position="222"/>
    </location>
</feature>
<dbReference type="NCBIfam" id="TIGR00243">
    <property type="entry name" value="Dxr"/>
    <property type="match status" value="1"/>
</dbReference>
<dbReference type="GO" id="GO:0030604">
    <property type="term" value="F:1-deoxy-D-xylulose-5-phosphate reductoisomerase activity"/>
    <property type="evidence" value="ECO:0007669"/>
    <property type="project" value="UniProtKB-UniRule"/>
</dbReference>
<dbReference type="InterPro" id="IPR013644">
    <property type="entry name" value="DXP_reductoisomerase_C"/>
</dbReference>
<evidence type="ECO:0000256" key="9">
    <source>
        <dbReference type="HAMAP-Rule" id="MF_00183"/>
    </source>
</evidence>
<evidence type="ECO:0000313" key="13">
    <source>
        <dbReference type="EMBL" id="AHI53982.1"/>
    </source>
</evidence>
<dbReference type="Gene3D" id="3.40.50.720">
    <property type="entry name" value="NAD(P)-binding Rossmann-like Domain"/>
    <property type="match status" value="1"/>
</dbReference>
<organism evidence="13 14">
    <name type="scientific">Spiroplasma sabaudiense Ar-1343</name>
    <dbReference type="NCBI Taxonomy" id="1276257"/>
    <lineage>
        <taxon>Bacteria</taxon>
        <taxon>Bacillati</taxon>
        <taxon>Mycoplasmatota</taxon>
        <taxon>Mollicutes</taxon>
        <taxon>Entomoplasmatales</taxon>
        <taxon>Spiroplasmataceae</taxon>
        <taxon>Spiroplasma</taxon>
    </lineage>
</organism>
<keyword evidence="14" id="KW-1185">Reference proteome</keyword>
<gene>
    <name evidence="9 13" type="primary">dxr</name>
    <name evidence="13" type="ORF">SSABA_v1c05780</name>
</gene>
<dbReference type="SUPFAM" id="SSF55347">
    <property type="entry name" value="Glyceraldehyde-3-phosphate dehydrogenase-like, C-terminal domain"/>
    <property type="match status" value="1"/>
</dbReference>
<dbReference type="KEGG" id="ssab:SSABA_v1c05780"/>
<dbReference type="Pfam" id="PF13288">
    <property type="entry name" value="DXPR_C"/>
    <property type="match status" value="1"/>
</dbReference>
<feature type="binding site" evidence="9">
    <location>
        <position position="10"/>
    </location>
    <ligand>
        <name>NADPH</name>
        <dbReference type="ChEBI" id="CHEBI:57783"/>
    </ligand>
</feature>
<dbReference type="InterPro" id="IPR013512">
    <property type="entry name" value="DXP_reductoisomerase_N"/>
</dbReference>
<dbReference type="InterPro" id="IPR036291">
    <property type="entry name" value="NAD(P)-bd_dom_sf"/>
</dbReference>
<dbReference type="AlphaFoldDB" id="W6AA92"/>
<dbReference type="PATRIC" id="fig|1276257.3.peg.589"/>
<dbReference type="InterPro" id="IPR036169">
    <property type="entry name" value="DXPR_C_sf"/>
</dbReference>
<dbReference type="PANTHER" id="PTHR30525:SF0">
    <property type="entry name" value="1-DEOXY-D-XYLULOSE 5-PHOSPHATE REDUCTOISOMERASE, CHLOROPLASTIC"/>
    <property type="match status" value="1"/>
</dbReference>
<dbReference type="EC" id="1.1.1.267" evidence="9"/>
<evidence type="ECO:0000256" key="5">
    <source>
        <dbReference type="ARBA" id="ARBA00023002"/>
    </source>
</evidence>
<dbReference type="InterPro" id="IPR003821">
    <property type="entry name" value="DXP_reductoisomerase"/>
</dbReference>
<evidence type="ECO:0000256" key="2">
    <source>
        <dbReference type="ARBA" id="ARBA00006825"/>
    </source>
</evidence>
<feature type="binding site" evidence="9">
    <location>
        <position position="192"/>
    </location>
    <ligand>
        <name>1-deoxy-D-xylulose 5-phosphate</name>
        <dbReference type="ChEBI" id="CHEBI:57792"/>
    </ligand>
</feature>
<feature type="domain" description="DXP reductoisomerase C-terminal" evidence="12">
    <location>
        <begin position="252"/>
        <end position="369"/>
    </location>
</feature>
<protein>
    <recommendedName>
        <fullName evidence="9">1-deoxy-D-xylulose 5-phosphate reductoisomerase</fullName>
        <shortName evidence="9">DXP reductoisomerase</shortName>
        <ecNumber evidence="9">1.1.1.267</ecNumber>
    </recommendedName>
    <alternativeName>
        <fullName evidence="9">1-deoxyxylulose-5-phosphate reductoisomerase</fullName>
    </alternativeName>
    <alternativeName>
        <fullName evidence="9">2-C-methyl-D-erythritol 4-phosphate synthase</fullName>
    </alternativeName>
</protein>
<dbReference type="RefSeq" id="WP_025251120.1">
    <property type="nucleotide sequence ID" value="NZ_CP006934.1"/>
</dbReference>
<evidence type="ECO:0000256" key="8">
    <source>
        <dbReference type="ARBA" id="ARBA00048543"/>
    </source>
</evidence>
<dbReference type="PIRSF" id="PIRSF006205">
    <property type="entry name" value="Dxp_reductismrs"/>
    <property type="match status" value="1"/>
</dbReference>
<comment type="pathway">
    <text evidence="1 9">Isoprenoid biosynthesis; isopentenyl diphosphate biosynthesis via DXP pathway; isopentenyl diphosphate from 1-deoxy-D-xylulose 5-phosphate: step 1/6.</text>
</comment>
<feature type="binding site" evidence="9">
    <location>
        <position position="205"/>
    </location>
    <ligand>
        <name>1-deoxy-D-xylulose 5-phosphate</name>
        <dbReference type="ChEBI" id="CHEBI:57792"/>
    </ligand>
</feature>
<evidence type="ECO:0000256" key="6">
    <source>
        <dbReference type="ARBA" id="ARBA00023211"/>
    </source>
</evidence>
<comment type="cofactor">
    <cofactor evidence="9">
        <name>Mg(2+)</name>
        <dbReference type="ChEBI" id="CHEBI:18420"/>
    </cofactor>
    <cofactor evidence="9">
        <name>Mn(2+)</name>
        <dbReference type="ChEBI" id="CHEBI:29035"/>
    </cofactor>
</comment>
<dbReference type="Proteomes" id="UP000019265">
    <property type="component" value="Chromosome"/>
</dbReference>
<evidence type="ECO:0000256" key="1">
    <source>
        <dbReference type="ARBA" id="ARBA00005094"/>
    </source>
</evidence>
<dbReference type="STRING" id="1276257.SSABA_v1c05780"/>
<feature type="binding site" evidence="9">
    <location>
        <position position="211"/>
    </location>
    <ligand>
        <name>1-deoxy-D-xylulose 5-phosphate</name>
        <dbReference type="ChEBI" id="CHEBI:57792"/>
    </ligand>
</feature>
<keyword evidence="6 9" id="KW-0464">Manganese</keyword>
<feature type="binding site" evidence="9">
    <location>
        <position position="146"/>
    </location>
    <ligand>
        <name>1-deoxy-D-xylulose 5-phosphate</name>
        <dbReference type="ChEBI" id="CHEBI:57792"/>
    </ligand>
</feature>
<comment type="function">
    <text evidence="9">Catalyzes the NADPH-dependent rearrangement and reduction of 1-deoxy-D-xylulose-5-phosphate (DXP) to 2-C-methyl-D-erythritol 4-phosphate (MEP).</text>
</comment>
<feature type="binding site" evidence="9">
    <location>
        <position position="147"/>
    </location>
    <ligand>
        <name>1-deoxy-D-xylulose 5-phosphate</name>
        <dbReference type="ChEBI" id="CHEBI:57792"/>
    </ligand>
</feature>
<feature type="binding site" evidence="9">
    <location>
        <position position="147"/>
    </location>
    <ligand>
        <name>Mn(2+)</name>
        <dbReference type="ChEBI" id="CHEBI:29035"/>
    </ligand>
</feature>
<keyword evidence="13" id="KW-0413">Isomerase</keyword>
<feature type="binding site" evidence="9">
    <location>
        <position position="35"/>
    </location>
    <ligand>
        <name>NADPH</name>
        <dbReference type="ChEBI" id="CHEBI:57783"/>
    </ligand>
</feature>
<keyword evidence="7 9" id="KW-0414">Isoprene biosynthesis</keyword>